<accession>A0ABZ2U9E5</accession>
<proteinExistence type="predicted"/>
<dbReference type="EMBL" id="CP136137">
    <property type="protein sequence ID" value="WYY08969.1"/>
    <property type="molecule type" value="Genomic_DNA"/>
</dbReference>
<dbReference type="Pfam" id="PF01869">
    <property type="entry name" value="BcrAD_BadFG"/>
    <property type="match status" value="1"/>
</dbReference>
<dbReference type="InterPro" id="IPR052519">
    <property type="entry name" value="Euk-type_GlcNAc_Kinase"/>
</dbReference>
<evidence type="ECO:0000313" key="2">
    <source>
        <dbReference type="EMBL" id="WYY08969.1"/>
    </source>
</evidence>
<protein>
    <submittedName>
        <fullName evidence="2">BadF/BadG/BcrA/BcrD ATPase family protein</fullName>
    </submittedName>
</protein>
<dbReference type="SUPFAM" id="SSF53067">
    <property type="entry name" value="Actin-like ATPase domain"/>
    <property type="match status" value="1"/>
</dbReference>
<dbReference type="InterPro" id="IPR043129">
    <property type="entry name" value="ATPase_NBD"/>
</dbReference>
<reference evidence="2 3" key="1">
    <citation type="journal article" date="2023" name="Virus Evol.">
        <title>Computational host range prediction-The good, the bad, and the ugly.</title>
        <authorList>
            <person name="Howell A.A."/>
            <person name="Versoza C.J."/>
            <person name="Pfeifer S.P."/>
        </authorList>
    </citation>
    <scope>NUCLEOTIDE SEQUENCE [LARGE SCALE GENOMIC DNA]</scope>
    <source>
        <strain evidence="2 3">1610/1b</strain>
    </source>
</reference>
<dbReference type="RefSeq" id="WP_066170040.1">
    <property type="nucleotide sequence ID" value="NZ_CP136137.1"/>
</dbReference>
<dbReference type="PANTHER" id="PTHR43190">
    <property type="entry name" value="N-ACETYL-D-GLUCOSAMINE KINASE"/>
    <property type="match status" value="1"/>
</dbReference>
<dbReference type="InterPro" id="IPR002731">
    <property type="entry name" value="ATPase_BadF"/>
</dbReference>
<keyword evidence="3" id="KW-1185">Reference proteome</keyword>
<feature type="domain" description="ATPase BadF/BadG/BcrA/BcrD type" evidence="1">
    <location>
        <begin position="8"/>
        <end position="255"/>
    </location>
</feature>
<dbReference type="Proteomes" id="UP001479933">
    <property type="component" value="Chromosome"/>
</dbReference>
<dbReference type="Gene3D" id="3.30.420.40">
    <property type="match status" value="2"/>
</dbReference>
<gene>
    <name evidence="2" type="ORF">RVF87_07920</name>
</gene>
<evidence type="ECO:0000313" key="3">
    <source>
        <dbReference type="Proteomes" id="UP001479933"/>
    </source>
</evidence>
<dbReference type="PANTHER" id="PTHR43190:SF3">
    <property type="entry name" value="N-ACETYL-D-GLUCOSAMINE KINASE"/>
    <property type="match status" value="1"/>
</dbReference>
<name>A0ABZ2U9E5_9ACTN</name>
<organism evidence="2 3">
    <name type="scientific">Gordonia hydrophobica</name>
    <dbReference type="NCBI Taxonomy" id="40516"/>
    <lineage>
        <taxon>Bacteria</taxon>
        <taxon>Bacillati</taxon>
        <taxon>Actinomycetota</taxon>
        <taxon>Actinomycetes</taxon>
        <taxon>Mycobacteriales</taxon>
        <taxon>Gordoniaceae</taxon>
        <taxon>Gordonia</taxon>
    </lineage>
</organism>
<evidence type="ECO:0000259" key="1">
    <source>
        <dbReference type="Pfam" id="PF01869"/>
    </source>
</evidence>
<sequence>MTDVCVAVDSGGTHSTVALTSDGAPGQDARFECDPSLSGYLRPDRIPATLREILGEVEAFYRNAGLAGSPVTVFVAAAGFTEATRDAYAAAFDAVLGTAFGGHVVVAAAANDATALLLGHDADVVVVAGTGSNVVVRMSEQEIVSAGGHDWVAADQGSAFWIGLDAIRQVAHHLEVGTASELSDRFAEHYDASTESEVIATFRRLSISDDGTKSRIAGFARAVCAAAERGDAAATRIVTSQAEALADLTARALGRRAPSTATLRAVECGGVMSSPFFREVFESRVSTLLTAAGHGPIAWHRVDSGSDAATILAHRLAARSGDWTALPRRFRPIVCRYR</sequence>